<feature type="transmembrane region" description="Helical" evidence="1">
    <location>
        <begin position="334"/>
        <end position="353"/>
    </location>
</feature>
<dbReference type="Proteomes" id="UP000194885">
    <property type="component" value="Unassembled WGS sequence"/>
</dbReference>
<sequence>MKKLLKKDAFTYYSILSICLWVVIVSLYMWWPIAGKAPVELWDGQSQHFVSFVYFGEYIREIIKNILIDHNFSIPTYDFSIGYGQDILGTLHYYIIGDPFSLLAVFAKPKYAEFAFSLAIMLRIFFSGISISIFLRYKKMANYQTFIATFIYVFSGFVLSSAWKHPYFINPMIYLPLLCLGLEYIFEKRGYKLFTFMIFISVISNFYFFYMLSILIFLYAVYRYFELYTLKDYKVLFSLLFKSIGSYVLGIMMGSVIFIPVINQFFNAGRGEIHSTLLPFYTKSFYLNFVKNFISPVYGGEASTVTAFFPIIIFVLSVILYRSKQKSNFARLDLFAISLLTIFLFFPFFGSLFNGFSYSTNRWMFGYAFFWAFLTAKYLPVLVESATDLSKRKRFVHISSIVFFFFILFTFANYKRNVPPYIGLIFLLLYSTIFLLFANSKKTKIALSILVFLNALVYGAFQTNIKINPLIINSYTDKNIVENDYWTPKSSAISDIINKDTDWSRYELSKTGNPRSEENNALLRGINSTNFYFSLANKNIFSFNKSIENNINSDYEYYGLDSRAELGTLANSKYYAKLKTDTNQDVPFGYTYLQTINKNGQDVEIYQNTNFLPFGYTYDSYIKQNDTQTSSLAIMDSMTKSVIVNKDISGLKKNQITDKGIKKLNDHIQQTDGVEIKGNQYIVSKNNATVTFSVDAPSDLTNNYLFLRFKGINYPNTQPGLFLPTETATYLKVTYGQLSKEFNFRNQYQGWYVGIKNSLLNLGAVQPNQTIQVSFRNQGVYTFDSIELYTRDYSQLSTEIAKLRENTLQNVHFSANEVSGELNLEKEKLLLLTIPYEKGWTAYDNGKKIPIIQSNYMYTGLLLNPGNHQIKLIYHTPGLMTGWILTIVGWIIFLFTIILKKRFPFK</sequence>
<feature type="transmembrane region" description="Helical" evidence="1">
    <location>
        <begin position="365"/>
        <end position="383"/>
    </location>
</feature>
<gene>
    <name evidence="2" type="ORF">A5810_002513</name>
</gene>
<keyword evidence="1" id="KW-0472">Membrane</keyword>
<dbReference type="RefSeq" id="WP_086323697.1">
    <property type="nucleotide sequence ID" value="NZ_NGKW01000005.1"/>
</dbReference>
<dbReference type="InterPro" id="IPR018580">
    <property type="entry name" value="Uncharacterised_YfhO"/>
</dbReference>
<name>A0A242BC28_ENTFC</name>
<feature type="transmembrane region" description="Helical" evidence="1">
    <location>
        <begin position="193"/>
        <end position="224"/>
    </location>
</feature>
<feature type="transmembrane region" description="Helical" evidence="1">
    <location>
        <begin position="420"/>
        <end position="438"/>
    </location>
</feature>
<feature type="transmembrane region" description="Helical" evidence="1">
    <location>
        <begin position="445"/>
        <end position="461"/>
    </location>
</feature>
<protein>
    <recommendedName>
        <fullName evidence="4">YfhO family protein</fullName>
    </recommendedName>
</protein>
<keyword evidence="1" id="KW-1133">Transmembrane helix</keyword>
<dbReference type="EMBL" id="NGKW01000005">
    <property type="protein sequence ID" value="OTN93054.1"/>
    <property type="molecule type" value="Genomic_DNA"/>
</dbReference>
<evidence type="ECO:0000313" key="2">
    <source>
        <dbReference type="EMBL" id="OTN93054.1"/>
    </source>
</evidence>
<feature type="transmembrane region" description="Helical" evidence="1">
    <location>
        <begin position="12"/>
        <end position="31"/>
    </location>
</feature>
<feature type="transmembrane region" description="Helical" evidence="1">
    <location>
        <begin position="304"/>
        <end position="322"/>
    </location>
</feature>
<accession>A0A242BC28</accession>
<feature type="transmembrane region" description="Helical" evidence="1">
    <location>
        <begin position="244"/>
        <end position="266"/>
    </location>
</feature>
<dbReference type="AlphaFoldDB" id="A0A242BC28"/>
<evidence type="ECO:0000313" key="3">
    <source>
        <dbReference type="Proteomes" id="UP000194885"/>
    </source>
</evidence>
<feature type="transmembrane region" description="Helical" evidence="1">
    <location>
        <begin position="168"/>
        <end position="186"/>
    </location>
</feature>
<comment type="caution">
    <text evidence="2">The sequence shown here is derived from an EMBL/GenBank/DDBJ whole genome shotgun (WGS) entry which is preliminary data.</text>
</comment>
<feature type="transmembrane region" description="Helical" evidence="1">
    <location>
        <begin position="880"/>
        <end position="899"/>
    </location>
</feature>
<keyword evidence="1" id="KW-0812">Transmembrane</keyword>
<evidence type="ECO:0008006" key="4">
    <source>
        <dbReference type="Google" id="ProtNLM"/>
    </source>
</evidence>
<dbReference type="PANTHER" id="PTHR38454">
    <property type="entry name" value="INTEGRAL MEMBRANE PROTEIN-RELATED"/>
    <property type="match status" value="1"/>
</dbReference>
<organism evidence="2 3">
    <name type="scientific">Enterococcus faecium</name>
    <name type="common">Streptococcus faecium</name>
    <dbReference type="NCBI Taxonomy" id="1352"/>
    <lineage>
        <taxon>Bacteria</taxon>
        <taxon>Bacillati</taxon>
        <taxon>Bacillota</taxon>
        <taxon>Bacilli</taxon>
        <taxon>Lactobacillales</taxon>
        <taxon>Enterococcaceae</taxon>
        <taxon>Enterococcus</taxon>
    </lineage>
</organism>
<reference evidence="2 3" key="1">
    <citation type="submission" date="2017-05" db="EMBL/GenBank/DDBJ databases">
        <title>The Genome Sequence of Enterococcus faecium 7H8_DIV0219.</title>
        <authorList>
            <consortium name="The Broad Institute Genomics Platform"/>
            <consortium name="The Broad Institute Genomic Center for Infectious Diseases"/>
            <person name="Earl A."/>
            <person name="Manson A."/>
            <person name="Schwartman J."/>
            <person name="Gilmore M."/>
            <person name="Abouelleil A."/>
            <person name="Cao P."/>
            <person name="Chapman S."/>
            <person name="Cusick C."/>
            <person name="Shea T."/>
            <person name="Young S."/>
            <person name="Neafsey D."/>
            <person name="Nusbaum C."/>
            <person name="Birren B."/>
        </authorList>
    </citation>
    <scope>NUCLEOTIDE SEQUENCE [LARGE SCALE GENOMIC DNA]</scope>
    <source>
        <strain evidence="2 3">7H8_DIV0219</strain>
    </source>
</reference>
<proteinExistence type="predicted"/>
<feature type="transmembrane region" description="Helical" evidence="1">
    <location>
        <begin position="142"/>
        <end position="162"/>
    </location>
</feature>
<dbReference type="PANTHER" id="PTHR38454:SF1">
    <property type="entry name" value="INTEGRAL MEMBRANE PROTEIN"/>
    <property type="match status" value="1"/>
</dbReference>
<feature type="transmembrane region" description="Helical" evidence="1">
    <location>
        <begin position="114"/>
        <end position="135"/>
    </location>
</feature>
<evidence type="ECO:0000256" key="1">
    <source>
        <dbReference type="SAM" id="Phobius"/>
    </source>
</evidence>
<feature type="transmembrane region" description="Helical" evidence="1">
    <location>
        <begin position="395"/>
        <end position="414"/>
    </location>
</feature>
<dbReference type="Pfam" id="PF09586">
    <property type="entry name" value="YfhO"/>
    <property type="match status" value="1"/>
</dbReference>